<dbReference type="Proteomes" id="UP000316600">
    <property type="component" value="Segment"/>
</dbReference>
<reference evidence="2" key="3">
    <citation type="submission" date="2019-05" db="EMBL/GenBank/DDBJ databases">
        <title>Nanopore Sequencing as a Rapidly Deployable African swine fever Outbreak Tool.</title>
        <authorList>
            <person name="Ren Z."/>
            <person name="Guo H."/>
            <person name="Tu C."/>
            <person name="Yan X."/>
            <person name="He B."/>
        </authorList>
    </citation>
    <scope>NUCLEOTIDE SEQUENCE</scope>
    <source>
        <strain evidence="2">CN/2019/InnerMongolia-AES01</strain>
    </source>
</reference>
<accession>A0A515HF64</accession>
<organismHost>
    <name type="scientific">Potamochoerus larvatus</name>
    <name type="common">Bushpig</name>
    <dbReference type="NCBI Taxonomy" id="273792"/>
</organismHost>
<reference evidence="2" key="2">
    <citation type="submission" date="2019-05" db="EMBL/GenBank/DDBJ databases">
        <title>Genome Sequences of Two African Swine Fever Virus Genotype II Isolates from wild boar in China.</title>
        <authorList>
            <person name="Ren Z."/>
            <person name="Guo H."/>
            <person name="Tu C."/>
        </authorList>
    </citation>
    <scope>NUCLEOTIDE SEQUENCE</scope>
    <source>
        <strain evidence="2">CN/2019/InnerMongolia-AES01</strain>
    </source>
</reference>
<organismHost>
    <name type="scientific">Phacochoerus aethiopicus</name>
    <name type="common">Warthog</name>
    <dbReference type="NCBI Taxonomy" id="85517"/>
</organismHost>
<evidence type="ECO:0000313" key="3">
    <source>
        <dbReference type="Proteomes" id="UP000316600"/>
    </source>
</evidence>
<name>A0A515HF64_ASF</name>
<organismHost>
    <name type="scientific">Sus scrofa</name>
    <name type="common">Pig</name>
    <dbReference type="NCBI Taxonomy" id="9823"/>
</organismHost>
<dbReference type="Proteomes" id="UP000595256">
    <property type="component" value="Segment"/>
</dbReference>
<reference evidence="1 3" key="1">
    <citation type="submission" date="2019-03" db="EMBL/GenBank/DDBJ databases">
        <title>Genome comparison of African swine fever virus ASFV-wbBS01 strain and different from ASFV-SY18 from domestic pig.</title>
        <authorList>
            <person name="Zhaowen R."/>
            <person name="Huancheng G."/>
            <person name="Changchun T."/>
        </authorList>
    </citation>
    <scope>NUCLEOTIDE SEQUENCE [LARGE SCALE GENOMIC DNA]</scope>
    <source>
        <strain evidence="1">ASFV-wbBS01</strain>
    </source>
</reference>
<organismHost>
    <name type="scientific">Ornithodoros moubata</name>
    <name type="common">Soft tick</name>
    <name type="synonym">Argasid tick</name>
    <dbReference type="NCBI Taxonomy" id="6938"/>
</organismHost>
<proteinExistence type="predicted"/>
<dbReference type="EMBL" id="MK645909">
    <property type="protein sequence ID" value="QDL88012.1"/>
    <property type="molecule type" value="Genomic_DNA"/>
</dbReference>
<organismHost>
    <name type="scientific">Phacochoerus africanus</name>
    <name type="common">Warthog</name>
    <dbReference type="NCBI Taxonomy" id="41426"/>
</organismHost>
<organismHost>
    <name type="scientific">Ornithodoros</name>
    <name type="common">relapsing fever ticks</name>
    <dbReference type="NCBI Taxonomy" id="6937"/>
</organismHost>
<dbReference type="EMBL" id="MK940252">
    <property type="protein sequence ID" value="QIA61396.1"/>
    <property type="molecule type" value="Genomic_DNA"/>
</dbReference>
<organism evidence="1 3">
    <name type="scientific">African swine fever virus</name>
    <name type="common">ASFV</name>
    <dbReference type="NCBI Taxonomy" id="10497"/>
    <lineage>
        <taxon>Viruses</taxon>
        <taxon>Varidnaviria</taxon>
        <taxon>Bamfordvirae</taxon>
        <taxon>Nucleocytoviricota</taxon>
        <taxon>Pokkesviricetes</taxon>
        <taxon>Asfuvirales</taxon>
        <taxon>Asfarviridae</taxon>
        <taxon>Asfivirus</taxon>
        <taxon>Asfivirus haemorrhagiae</taxon>
    </lineage>
</organism>
<protein>
    <submittedName>
        <fullName evidence="1">KP177R</fullName>
    </submittedName>
</protein>
<evidence type="ECO:0000313" key="1">
    <source>
        <dbReference type="EMBL" id="QDL88012.1"/>
    </source>
</evidence>
<evidence type="ECO:0000313" key="2">
    <source>
        <dbReference type="EMBL" id="QIA61396.1"/>
    </source>
</evidence>
<sequence>MRSSKKINNKKKYV</sequence>
<gene>
    <name evidence="1" type="primary">KP177R</name>
</gene>